<dbReference type="InterPro" id="IPR036770">
    <property type="entry name" value="Ankyrin_rpt-contain_sf"/>
</dbReference>
<dbReference type="Gene3D" id="1.25.40.20">
    <property type="entry name" value="Ankyrin repeat-containing domain"/>
    <property type="match status" value="1"/>
</dbReference>
<dbReference type="OrthoDB" id="341259at2759"/>
<evidence type="ECO:0000313" key="2">
    <source>
        <dbReference type="Proteomes" id="UP000223968"/>
    </source>
</evidence>
<name>A0A2B7XID7_9EURO</name>
<protein>
    <submittedName>
        <fullName evidence="1">Uncharacterized protein</fullName>
    </submittedName>
</protein>
<evidence type="ECO:0000313" key="1">
    <source>
        <dbReference type="EMBL" id="PGH08679.1"/>
    </source>
</evidence>
<sequence>MVSKRGHGDIVRFLLSTGDVNVSAQSPESNRNSLSLAAEGGFREIVGMLLMEDGHGDPDNRGDKGRAPLTFAIENGNLELIGMIGARLSTINPPVVDVPDEALPSLRRVTTETNVFFAKKGLTGNNWEVYLTPLNTPPKVFF</sequence>
<organism evidence="1 2">
    <name type="scientific">Helicocarpus griseus UAMH5409</name>
    <dbReference type="NCBI Taxonomy" id="1447875"/>
    <lineage>
        <taxon>Eukaryota</taxon>
        <taxon>Fungi</taxon>
        <taxon>Dikarya</taxon>
        <taxon>Ascomycota</taxon>
        <taxon>Pezizomycotina</taxon>
        <taxon>Eurotiomycetes</taxon>
        <taxon>Eurotiomycetidae</taxon>
        <taxon>Onygenales</taxon>
        <taxon>Ajellomycetaceae</taxon>
        <taxon>Helicocarpus</taxon>
    </lineage>
</organism>
<dbReference type="EMBL" id="PDNB01000100">
    <property type="protein sequence ID" value="PGH08679.1"/>
    <property type="molecule type" value="Genomic_DNA"/>
</dbReference>
<dbReference type="Proteomes" id="UP000223968">
    <property type="component" value="Unassembled WGS sequence"/>
</dbReference>
<dbReference type="AlphaFoldDB" id="A0A2B7XID7"/>
<dbReference type="STRING" id="1447875.A0A2B7XID7"/>
<comment type="caution">
    <text evidence="1">The sequence shown here is derived from an EMBL/GenBank/DDBJ whole genome shotgun (WGS) entry which is preliminary data.</text>
</comment>
<gene>
    <name evidence="1" type="ORF">AJ79_05961</name>
</gene>
<keyword evidence="2" id="KW-1185">Reference proteome</keyword>
<proteinExistence type="predicted"/>
<dbReference type="InterPro" id="IPR002110">
    <property type="entry name" value="Ankyrin_rpt"/>
</dbReference>
<dbReference type="Pfam" id="PF12796">
    <property type="entry name" value="Ank_2"/>
    <property type="match status" value="1"/>
</dbReference>
<accession>A0A2B7XID7</accession>
<reference evidence="1 2" key="1">
    <citation type="submission" date="2017-10" db="EMBL/GenBank/DDBJ databases">
        <title>Comparative genomics in systemic dimorphic fungi from Ajellomycetaceae.</title>
        <authorList>
            <person name="Munoz J.F."/>
            <person name="Mcewen J.G."/>
            <person name="Clay O.K."/>
            <person name="Cuomo C.A."/>
        </authorList>
    </citation>
    <scope>NUCLEOTIDE SEQUENCE [LARGE SCALE GENOMIC DNA]</scope>
    <source>
        <strain evidence="1 2">UAMH5409</strain>
    </source>
</reference>
<dbReference type="SUPFAM" id="SSF48403">
    <property type="entry name" value="Ankyrin repeat"/>
    <property type="match status" value="1"/>
</dbReference>